<keyword evidence="3" id="KW-1185">Reference proteome</keyword>
<organism evidence="2 3">
    <name type="scientific">Imshaugia aleurites</name>
    <dbReference type="NCBI Taxonomy" id="172621"/>
    <lineage>
        <taxon>Eukaryota</taxon>
        <taxon>Fungi</taxon>
        <taxon>Dikarya</taxon>
        <taxon>Ascomycota</taxon>
        <taxon>Pezizomycotina</taxon>
        <taxon>Lecanoromycetes</taxon>
        <taxon>OSLEUM clade</taxon>
        <taxon>Lecanoromycetidae</taxon>
        <taxon>Lecanorales</taxon>
        <taxon>Lecanorineae</taxon>
        <taxon>Parmeliaceae</taxon>
        <taxon>Imshaugia</taxon>
    </lineage>
</organism>
<sequence length="193" mass="20691">MNSLSSLLNAVFPCLPIGTVERGIQLPAEPAKNQHISEKAALQATPHGGEKFSISCEQAASSIVSAMVDADKNDRSLDVTIKSLVHQAGGWSNYLASKIVEGLAKILEAEAPLNDAMRDAYDRACEEAKKIGVFAADHPVLTAVFFTVIAMGILVVLAPYVVEWLGFWVGFGEEGPIAGTWCFPRSIEMTTVN</sequence>
<keyword evidence="1" id="KW-0812">Transmembrane</keyword>
<protein>
    <submittedName>
        <fullName evidence="2">Uncharacterized protein</fullName>
    </submittedName>
</protein>
<reference evidence="2" key="1">
    <citation type="submission" date="2021-03" db="EMBL/GenBank/DDBJ databases">
        <authorList>
            <person name="Tagirdzhanova G."/>
        </authorList>
    </citation>
    <scope>NUCLEOTIDE SEQUENCE</scope>
</reference>
<gene>
    <name evidence="2" type="ORF">IMSHALPRED_005793</name>
</gene>
<keyword evidence="1" id="KW-1133">Transmembrane helix</keyword>
<keyword evidence="1" id="KW-0472">Membrane</keyword>
<dbReference type="EMBL" id="CAJPDT010000032">
    <property type="protein sequence ID" value="CAF9922906.1"/>
    <property type="molecule type" value="Genomic_DNA"/>
</dbReference>
<comment type="caution">
    <text evidence="2">The sequence shown here is derived from an EMBL/GenBank/DDBJ whole genome shotgun (WGS) entry which is preliminary data.</text>
</comment>
<dbReference type="Proteomes" id="UP000664534">
    <property type="component" value="Unassembled WGS sequence"/>
</dbReference>
<accession>A0A8H3FE25</accession>
<proteinExistence type="predicted"/>
<dbReference type="AlphaFoldDB" id="A0A8H3FE25"/>
<dbReference type="OrthoDB" id="440424at2759"/>
<evidence type="ECO:0000313" key="2">
    <source>
        <dbReference type="EMBL" id="CAF9922906.1"/>
    </source>
</evidence>
<name>A0A8H3FE25_9LECA</name>
<evidence type="ECO:0000313" key="3">
    <source>
        <dbReference type="Proteomes" id="UP000664534"/>
    </source>
</evidence>
<evidence type="ECO:0000256" key="1">
    <source>
        <dbReference type="SAM" id="Phobius"/>
    </source>
</evidence>
<feature type="transmembrane region" description="Helical" evidence="1">
    <location>
        <begin position="140"/>
        <end position="162"/>
    </location>
</feature>